<proteinExistence type="predicted"/>
<name>A0ACB9HHI9_9ASTR</name>
<reference evidence="1 2" key="2">
    <citation type="journal article" date="2022" name="Mol. Ecol. Resour.">
        <title>The genomes of chicory, endive, great burdock and yacon provide insights into Asteraceae paleo-polyploidization history and plant inulin production.</title>
        <authorList>
            <person name="Fan W."/>
            <person name="Wang S."/>
            <person name="Wang H."/>
            <person name="Wang A."/>
            <person name="Jiang F."/>
            <person name="Liu H."/>
            <person name="Zhao H."/>
            <person name="Xu D."/>
            <person name="Zhang Y."/>
        </authorList>
    </citation>
    <scope>NUCLEOTIDE SEQUENCE [LARGE SCALE GENOMIC DNA]</scope>
    <source>
        <strain evidence="2">cv. Yunnan</strain>
        <tissue evidence="1">Leaves</tissue>
    </source>
</reference>
<evidence type="ECO:0000313" key="1">
    <source>
        <dbReference type="EMBL" id="KAI3795195.1"/>
    </source>
</evidence>
<organism evidence="1 2">
    <name type="scientific">Smallanthus sonchifolius</name>
    <dbReference type="NCBI Taxonomy" id="185202"/>
    <lineage>
        <taxon>Eukaryota</taxon>
        <taxon>Viridiplantae</taxon>
        <taxon>Streptophyta</taxon>
        <taxon>Embryophyta</taxon>
        <taxon>Tracheophyta</taxon>
        <taxon>Spermatophyta</taxon>
        <taxon>Magnoliopsida</taxon>
        <taxon>eudicotyledons</taxon>
        <taxon>Gunneridae</taxon>
        <taxon>Pentapetalae</taxon>
        <taxon>asterids</taxon>
        <taxon>campanulids</taxon>
        <taxon>Asterales</taxon>
        <taxon>Asteraceae</taxon>
        <taxon>Asteroideae</taxon>
        <taxon>Heliantheae alliance</taxon>
        <taxon>Millerieae</taxon>
        <taxon>Smallanthus</taxon>
    </lineage>
</organism>
<sequence>MKNRVRCQEVGSITKRDEMPMRLIMVINIFDVWGIDFMGPFPNSMGYLYILVAVDYVSKRVEAITTKTNDHTVVCKFMQSNIFSGQVKEILQKTVRPDRKDWSTNHNDALWAYRAAYKTPIGTTPYRLVYGKECHRPVEIAHRALWAVKSGNLEYDSAGKERKLQLCEYEAYECASAYKAKMKAVYDSKLKKKVFEVGQKVWLYNSRLKLFHGKQKSKLMGPYLVIRVGQFGEVEIEDFDDHLSFYALNLGKAQVWGRSGNAEAYSNAMGAMRHSLGGRISCVEFVESWVFIFSVFGVLATREDPKEILHNT</sequence>
<accession>A0ACB9HHI9</accession>
<comment type="caution">
    <text evidence="1">The sequence shown here is derived from an EMBL/GenBank/DDBJ whole genome shotgun (WGS) entry which is preliminary data.</text>
</comment>
<keyword evidence="2" id="KW-1185">Reference proteome</keyword>
<dbReference type="Proteomes" id="UP001056120">
    <property type="component" value="Linkage Group LG12"/>
</dbReference>
<dbReference type="EMBL" id="CM042029">
    <property type="protein sequence ID" value="KAI3795195.1"/>
    <property type="molecule type" value="Genomic_DNA"/>
</dbReference>
<reference evidence="2" key="1">
    <citation type="journal article" date="2022" name="Mol. Ecol. Resour.">
        <title>The genomes of chicory, endive, great burdock and yacon provide insights into Asteraceae palaeo-polyploidization history and plant inulin production.</title>
        <authorList>
            <person name="Fan W."/>
            <person name="Wang S."/>
            <person name="Wang H."/>
            <person name="Wang A."/>
            <person name="Jiang F."/>
            <person name="Liu H."/>
            <person name="Zhao H."/>
            <person name="Xu D."/>
            <person name="Zhang Y."/>
        </authorList>
    </citation>
    <scope>NUCLEOTIDE SEQUENCE [LARGE SCALE GENOMIC DNA]</scope>
    <source>
        <strain evidence="2">cv. Yunnan</strain>
    </source>
</reference>
<gene>
    <name evidence="1" type="ORF">L1987_37844</name>
</gene>
<evidence type="ECO:0000313" key="2">
    <source>
        <dbReference type="Proteomes" id="UP001056120"/>
    </source>
</evidence>
<protein>
    <submittedName>
        <fullName evidence="1">Uncharacterized protein</fullName>
    </submittedName>
</protein>